<comment type="pathway">
    <text evidence="1">Protein modification; protein ubiquitination.</text>
</comment>
<proteinExistence type="predicted"/>
<dbReference type="AlphaFoldDB" id="A0AAD3DIW5"/>
<reference evidence="4 5" key="1">
    <citation type="journal article" date="2021" name="Sci. Rep.">
        <title>Genome sequencing of the multicellular alga Astrephomene provides insights into convergent evolution of germ-soma differentiation.</title>
        <authorList>
            <person name="Yamashita S."/>
            <person name="Yamamoto K."/>
            <person name="Matsuzaki R."/>
            <person name="Suzuki S."/>
            <person name="Yamaguchi H."/>
            <person name="Hirooka S."/>
            <person name="Minakuchi Y."/>
            <person name="Miyagishima S."/>
            <person name="Kawachi M."/>
            <person name="Toyoda A."/>
            <person name="Nozaki H."/>
        </authorList>
    </citation>
    <scope>NUCLEOTIDE SEQUENCE [LARGE SCALE GENOMIC DNA]</scope>
    <source>
        <strain evidence="4 5">NIES-4017</strain>
    </source>
</reference>
<dbReference type="PANTHER" id="PTHR24410">
    <property type="entry name" value="HL07962P-RELATED"/>
    <property type="match status" value="1"/>
</dbReference>
<feature type="region of interest" description="Disordered" evidence="2">
    <location>
        <begin position="28"/>
        <end position="74"/>
    </location>
</feature>
<keyword evidence="5" id="KW-1185">Reference proteome</keyword>
<sequence>MSTTLLSYLSTLFGREDRSDCTVLFYINQGDSPGKETRKRRRSGSADSSQGEDEEDEHGSPEPPATVGDPLPAHQLVLCGGSPRFAAQADRWVTERGPGTKPELRVPLGSQEELPYAMAALQYIYSGKLDVNTTEGLLKVRRLAAYLQVEGCVEACGAALTARV</sequence>
<dbReference type="InterPro" id="IPR011333">
    <property type="entry name" value="SKP1/BTB/POZ_sf"/>
</dbReference>
<dbReference type="Proteomes" id="UP001054857">
    <property type="component" value="Unassembled WGS sequence"/>
</dbReference>
<evidence type="ECO:0000313" key="5">
    <source>
        <dbReference type="Proteomes" id="UP001054857"/>
    </source>
</evidence>
<dbReference type="EMBL" id="BMAR01000003">
    <property type="protein sequence ID" value="GFR42625.1"/>
    <property type="molecule type" value="Genomic_DNA"/>
</dbReference>
<feature type="domain" description="BTB" evidence="3">
    <location>
        <begin position="70"/>
        <end position="161"/>
    </location>
</feature>
<dbReference type="InterPro" id="IPR051481">
    <property type="entry name" value="BTB-POZ/Galectin-3-binding"/>
</dbReference>
<dbReference type="Gene3D" id="3.30.710.10">
    <property type="entry name" value="Potassium Channel Kv1.1, Chain A"/>
    <property type="match status" value="1"/>
</dbReference>
<gene>
    <name evidence="4" type="ORF">Agub_g3556</name>
</gene>
<protein>
    <recommendedName>
        <fullName evidence="3">BTB domain-containing protein</fullName>
    </recommendedName>
</protein>
<feature type="non-terminal residue" evidence="4">
    <location>
        <position position="164"/>
    </location>
</feature>
<name>A0AAD3DIW5_9CHLO</name>
<comment type="caution">
    <text evidence="4">The sequence shown here is derived from an EMBL/GenBank/DDBJ whole genome shotgun (WGS) entry which is preliminary data.</text>
</comment>
<organism evidence="4 5">
    <name type="scientific">Astrephomene gubernaculifera</name>
    <dbReference type="NCBI Taxonomy" id="47775"/>
    <lineage>
        <taxon>Eukaryota</taxon>
        <taxon>Viridiplantae</taxon>
        <taxon>Chlorophyta</taxon>
        <taxon>core chlorophytes</taxon>
        <taxon>Chlorophyceae</taxon>
        <taxon>CS clade</taxon>
        <taxon>Chlamydomonadales</taxon>
        <taxon>Astrephomenaceae</taxon>
        <taxon>Astrephomene</taxon>
    </lineage>
</organism>
<dbReference type="Pfam" id="PF00651">
    <property type="entry name" value="BTB"/>
    <property type="match status" value="1"/>
</dbReference>
<evidence type="ECO:0000313" key="4">
    <source>
        <dbReference type="EMBL" id="GFR42625.1"/>
    </source>
</evidence>
<evidence type="ECO:0000259" key="3">
    <source>
        <dbReference type="Pfam" id="PF00651"/>
    </source>
</evidence>
<evidence type="ECO:0000256" key="1">
    <source>
        <dbReference type="ARBA" id="ARBA00004906"/>
    </source>
</evidence>
<dbReference type="PANTHER" id="PTHR24410:SF23">
    <property type="entry name" value="BTB DOMAIN-CONTAINING PROTEIN-RELATED"/>
    <property type="match status" value="1"/>
</dbReference>
<evidence type="ECO:0000256" key="2">
    <source>
        <dbReference type="SAM" id="MobiDB-lite"/>
    </source>
</evidence>
<dbReference type="InterPro" id="IPR000210">
    <property type="entry name" value="BTB/POZ_dom"/>
</dbReference>
<accession>A0AAD3DIW5</accession>
<dbReference type="SUPFAM" id="SSF54695">
    <property type="entry name" value="POZ domain"/>
    <property type="match status" value="1"/>
</dbReference>